<evidence type="ECO:0008006" key="3">
    <source>
        <dbReference type="Google" id="ProtNLM"/>
    </source>
</evidence>
<gene>
    <name evidence="1" type="ORF">FJR63_23395</name>
</gene>
<dbReference type="AlphaFoldDB" id="A0A505C4E2"/>
<evidence type="ECO:0000313" key="2">
    <source>
        <dbReference type="Proteomes" id="UP000320106"/>
    </source>
</evidence>
<evidence type="ECO:0000313" key="1">
    <source>
        <dbReference type="EMBL" id="TPQ04817.1"/>
    </source>
</evidence>
<reference evidence="1 2" key="1">
    <citation type="submission" date="2019-06" db="EMBL/GenBank/DDBJ databases">
        <title>Comparative genome anaysis of Salmonella and Staphylococcus aureus isolated from China.</title>
        <authorList>
            <person name="Li L."/>
        </authorList>
    </citation>
    <scope>NUCLEOTIDE SEQUENCE [LARGE SCALE GENOMIC DNA]</scope>
    <source>
        <strain evidence="1 2">GSJ/2016-Sal.-012</strain>
    </source>
</reference>
<accession>A0A505C4E2</accession>
<dbReference type="EMBL" id="VFRH01000037">
    <property type="protein sequence ID" value="TPQ04817.1"/>
    <property type="molecule type" value="Genomic_DNA"/>
</dbReference>
<protein>
    <recommendedName>
        <fullName evidence="3">Glycosyltransferase family 2 protein</fullName>
    </recommendedName>
</protein>
<sequence length="264" mass="31341">MPQPENHMPDYYKHIFLVPLKEVNYDLLNKIKELSRYKTQQFGFLVSIQDVDSYKQCLAFFHSNHNIYVINPEQSYNRTHHWGYIIQYAKGNIKFDTFSYYFFGDEINLDKFPNITCRNDIYINDYYIDNWGNVKENASAKQLASKSFTYVLKKNFLFGKPMLAPLQKIIFSRTMAGSIFFDSQHSYVSDQLMIYHLINDGAKAKFIKQPFYKLNKKARAFSNCISLIDMLKQQIYLYIKLRCFAGVPMIMLRTIAKHIFYRTN</sequence>
<dbReference type="RefSeq" id="WP_129382405.1">
    <property type="nucleotide sequence ID" value="NZ_CP075140.1"/>
</dbReference>
<comment type="caution">
    <text evidence="1">The sequence shown here is derived from an EMBL/GenBank/DDBJ whole genome shotgun (WGS) entry which is preliminary data.</text>
</comment>
<organism evidence="1 2">
    <name type="scientific">Salmonella enterica</name>
    <name type="common">Salmonella choleraesuis</name>
    <dbReference type="NCBI Taxonomy" id="28901"/>
    <lineage>
        <taxon>Bacteria</taxon>
        <taxon>Pseudomonadati</taxon>
        <taxon>Pseudomonadota</taxon>
        <taxon>Gammaproteobacteria</taxon>
        <taxon>Enterobacterales</taxon>
        <taxon>Enterobacteriaceae</taxon>
        <taxon>Salmonella</taxon>
    </lineage>
</organism>
<dbReference type="Proteomes" id="UP000320106">
    <property type="component" value="Unassembled WGS sequence"/>
</dbReference>
<proteinExistence type="predicted"/>
<name>A0A505C4E2_SALER</name>